<evidence type="ECO:0000256" key="25">
    <source>
        <dbReference type="ARBA" id="ARBA00036357"/>
    </source>
</evidence>
<evidence type="ECO:0000256" key="16">
    <source>
        <dbReference type="ARBA" id="ARBA00022857"/>
    </source>
</evidence>
<accession>A0A811UBC1</accession>
<dbReference type="GO" id="GO:0140662">
    <property type="term" value="F:ATP-dependent protein folding chaperone"/>
    <property type="evidence" value="ECO:0007669"/>
    <property type="project" value="InterPro"/>
</dbReference>
<evidence type="ECO:0000259" key="27">
    <source>
        <dbReference type="PROSITE" id="PS51371"/>
    </source>
</evidence>
<gene>
    <name evidence="28" type="ORF">CCAP1982_LOCUS5230</name>
</gene>
<dbReference type="SUPFAM" id="SSF56601">
    <property type="entry name" value="beta-lactamase/transpeptidase-like"/>
    <property type="match status" value="1"/>
</dbReference>
<dbReference type="GO" id="GO:0004488">
    <property type="term" value="F:methylenetetrahydrofolate dehydrogenase (NADP+) activity"/>
    <property type="evidence" value="ECO:0007669"/>
    <property type="project" value="UniProtKB-EC"/>
</dbReference>
<dbReference type="InterPro" id="IPR036318">
    <property type="entry name" value="FAD-bd_PCMH-like_sf"/>
</dbReference>
<dbReference type="SUPFAM" id="SSF53223">
    <property type="entry name" value="Aminoacid dehydrogenase-like, N-terminal domain"/>
    <property type="match status" value="1"/>
</dbReference>
<dbReference type="EC" id="3.5.4.9" evidence="6"/>
<sequence>MGGIVEKIIPRNTPLPVSETKEFTTYAHGQTAMKIHVCQGEREMIEDNKSLAQFELKGIPPLPAGSAKVEIEFTVNVDGILTVTAREKSTSIEQTVEINSSFGLSETDIQDMVNQSINNFDKDMKARSLAEAKVNGSIQFIVNLILKLCGPNKDREVISAADAMRNIIVLHRSEGTMLKQDLDMLNSILDLAETEISEIMTHRRNLFSLDIDRNKEELIREILTSSHSRVPLWQKEPDNIIGVVHVKNLINALREKDNRTEEVNITQVMSKPWFIPESTPLSVQLHNFRKNRKHLAFVVDEYGALQGIVTLEDILEEIVGEISDEHDLITENFIKKISDNMYHIEGKSTIRNINRQLHWNLPDEEATTLAGMIVNEIERIPDEEDKLVTKINELNTDLSVHGILVQLPLPSHINTSRVINIINVEKDVDGFHDENVGRLVKGEKNCLIPCTPKGCLYLIKSIEKNLSSKNAVVIGRSNIVGKPMFHLLLQEDCTVTILHSQSRNLAKYCSRADIIVAAVGKPRFVQKDWIKKSAIVIDVGINSVNTEGQPSLIGDVDFDGIKEKAKAITPVPGGVGPMTIAFLMASNKEVDLQTLSEIESKIAKSSQIKVTAFYKRYYPFGSICSHTLGYTKKQQGTSETGVSGIEYTYDNILKGEPGKSEQEVNSKNRVMRELLNIPQQDGQDVQLTIDIDLQKKIAEIFKDYNGSVVVIDVNNGEILALYNSPSYDNNLFTSKLSNETLESLNAPSLPLINRALSYQIPPGSIFKIIVALAGLKDGIIIPEEKFSCNGYMKIGERRFRCLQSKIHGCVSLNEAMVLSCNTYFYNIGKKISVDSLVEMARKFGIGSGPLIETFKEEAPGLLPDRDWRSRKLYSEWYLGDTINLVIGQGYLLTTPLQLAVLAARIATGKKVIPYIKTSKTIRDFPNINIDYEHLRIVQKAMSDMVNSKIGVYRRRLVLTSNIQIAGKTGTPEINSKGESHKLFIAYGPYHDPRYAVSVFTEYGKAPRQDITIANEILQHMFKK</sequence>
<comment type="caution">
    <text evidence="28">The sequence shown here is derived from an EMBL/GenBank/DDBJ whole genome shotgun (WGS) entry which is preliminary data.</text>
</comment>
<evidence type="ECO:0000256" key="18">
    <source>
        <dbReference type="ARBA" id="ARBA00022984"/>
    </source>
</evidence>
<keyword evidence="24" id="KW-0961">Cell wall biogenesis/degradation</keyword>
<dbReference type="InterPro" id="IPR001460">
    <property type="entry name" value="PCN-bd_Tpept"/>
</dbReference>
<dbReference type="Gene3D" id="2.60.34.10">
    <property type="entry name" value="Substrate Binding Domain Of DNAk, Chain A, domain 1"/>
    <property type="match status" value="1"/>
</dbReference>
<keyword evidence="14" id="KW-0378">Hydrolase</keyword>
<dbReference type="SUPFAM" id="SSF54631">
    <property type="entry name" value="CBS-domain pair"/>
    <property type="match status" value="1"/>
</dbReference>
<dbReference type="InterPro" id="IPR005311">
    <property type="entry name" value="PBP_dimer"/>
</dbReference>
<dbReference type="InterPro" id="IPR036291">
    <property type="entry name" value="NAD(P)-bd_dom_sf"/>
</dbReference>
<dbReference type="SUPFAM" id="SSF51735">
    <property type="entry name" value="NAD(P)-binding Rossmann-fold domains"/>
    <property type="match status" value="1"/>
</dbReference>
<dbReference type="FunFam" id="3.40.50.720:FF:000006">
    <property type="entry name" value="Bifunctional protein FolD"/>
    <property type="match status" value="1"/>
</dbReference>
<evidence type="ECO:0000256" key="22">
    <source>
        <dbReference type="ARBA" id="ARBA00023136"/>
    </source>
</evidence>
<dbReference type="Gene3D" id="3.40.710.10">
    <property type="entry name" value="DD-peptidase/beta-lactamase superfamily"/>
    <property type="match status" value="1"/>
</dbReference>
<dbReference type="CDD" id="cd04590">
    <property type="entry name" value="CBS_pair_CorC_HlyC_assoc"/>
    <property type="match status" value="1"/>
</dbReference>
<comment type="subcellular location">
    <subcellularLocation>
        <location evidence="2">Cell membrane</location>
    </subcellularLocation>
    <subcellularLocation>
        <location evidence="1">Membrane</location>
        <topology evidence="1">Single-pass membrane protein</topology>
    </subcellularLocation>
</comment>
<keyword evidence="17" id="KW-0133">Cell shape</keyword>
<dbReference type="SMART" id="SM00116">
    <property type="entry name" value="CBS"/>
    <property type="match status" value="2"/>
</dbReference>
<proteinExistence type="inferred from homology"/>
<keyword evidence="10" id="KW-0554">One-carbon metabolism</keyword>
<dbReference type="SMART" id="SM01091">
    <property type="entry name" value="CorC_HlyC"/>
    <property type="match status" value="1"/>
</dbReference>
<keyword evidence="19" id="KW-1133">Transmembrane helix</keyword>
<dbReference type="GO" id="GO:0006730">
    <property type="term" value="P:one-carbon metabolic process"/>
    <property type="evidence" value="ECO:0007669"/>
    <property type="project" value="UniProtKB-KW"/>
</dbReference>
<dbReference type="SUPFAM" id="SSF56176">
    <property type="entry name" value="FAD-binding/transporter-associated domain-like"/>
    <property type="match status" value="1"/>
</dbReference>
<dbReference type="InterPro" id="IPR013126">
    <property type="entry name" value="Hsp_70_fam"/>
</dbReference>
<dbReference type="SUPFAM" id="SSF100920">
    <property type="entry name" value="Heat shock protein 70kD (HSP70), peptide-binding domain"/>
    <property type="match status" value="1"/>
</dbReference>
<evidence type="ECO:0000256" key="1">
    <source>
        <dbReference type="ARBA" id="ARBA00004167"/>
    </source>
</evidence>
<evidence type="ECO:0000256" key="15">
    <source>
        <dbReference type="ARBA" id="ARBA00022840"/>
    </source>
</evidence>
<evidence type="ECO:0000256" key="9">
    <source>
        <dbReference type="ARBA" id="ARBA00022475"/>
    </source>
</evidence>
<keyword evidence="20" id="KW-0560">Oxidoreductase</keyword>
<dbReference type="Pfam" id="PF00012">
    <property type="entry name" value="HSP70"/>
    <property type="match status" value="1"/>
</dbReference>
<evidence type="ECO:0000256" key="24">
    <source>
        <dbReference type="ARBA" id="ARBA00023316"/>
    </source>
</evidence>
<dbReference type="InterPro" id="IPR044751">
    <property type="entry name" value="Ion_transp-like_CBS"/>
</dbReference>
<evidence type="ECO:0000256" key="10">
    <source>
        <dbReference type="ARBA" id="ARBA00022563"/>
    </source>
</evidence>
<name>A0A811UBC1_CERCA</name>
<evidence type="ECO:0000256" key="6">
    <source>
        <dbReference type="ARBA" id="ARBA00012776"/>
    </source>
</evidence>
<evidence type="ECO:0000256" key="2">
    <source>
        <dbReference type="ARBA" id="ARBA00004236"/>
    </source>
</evidence>
<evidence type="ECO:0000256" key="19">
    <source>
        <dbReference type="ARBA" id="ARBA00022989"/>
    </source>
</evidence>
<dbReference type="InterPro" id="IPR005170">
    <property type="entry name" value="Transptr-assoc_dom"/>
</dbReference>
<dbReference type="HAMAP" id="MF_01576">
    <property type="entry name" value="THF_DHG_CYH"/>
    <property type="match status" value="1"/>
</dbReference>
<dbReference type="Gene3D" id="3.40.50.720">
    <property type="entry name" value="NAD(P)-binding Rossmann-like Domain"/>
    <property type="match status" value="1"/>
</dbReference>
<keyword evidence="9" id="KW-1003">Cell membrane</keyword>
<dbReference type="FunFam" id="3.10.580.10:FF:000002">
    <property type="entry name" value="Magnesium/cobalt efflux protein CorC"/>
    <property type="match status" value="1"/>
</dbReference>
<dbReference type="Gene3D" id="3.10.580.10">
    <property type="entry name" value="CBS-domain"/>
    <property type="match status" value="1"/>
</dbReference>
<dbReference type="PROSITE" id="PS00766">
    <property type="entry name" value="THF_DHG_CYH_1"/>
    <property type="match status" value="1"/>
</dbReference>
<keyword evidence="16" id="KW-0521">NADP</keyword>
<comment type="pathway">
    <text evidence="3">One-carbon metabolism; tetrahydrofolate interconversion.</text>
</comment>
<dbReference type="GO" id="GO:0008360">
    <property type="term" value="P:regulation of cell shape"/>
    <property type="evidence" value="ECO:0007669"/>
    <property type="project" value="UniProtKB-KW"/>
</dbReference>
<dbReference type="Gene3D" id="3.90.1310.10">
    <property type="entry name" value="Penicillin-binding protein 2a (Domain 2)"/>
    <property type="match status" value="1"/>
</dbReference>
<evidence type="ECO:0000256" key="20">
    <source>
        <dbReference type="ARBA" id="ARBA00023002"/>
    </source>
</evidence>
<evidence type="ECO:0000256" key="8">
    <source>
        <dbReference type="ARBA" id="ARBA00017592"/>
    </source>
</evidence>
<keyword evidence="12" id="KW-0677">Repeat</keyword>
<keyword evidence="13" id="KW-0547">Nucleotide-binding</keyword>
<dbReference type="AlphaFoldDB" id="A0A811UBC1"/>
<feature type="domain" description="CBS" evidence="27">
    <location>
        <begin position="200"/>
        <end position="261"/>
    </location>
</feature>
<evidence type="ECO:0000313" key="29">
    <source>
        <dbReference type="Proteomes" id="UP000606786"/>
    </source>
</evidence>
<evidence type="ECO:0000256" key="21">
    <source>
        <dbReference type="ARBA" id="ARBA00023122"/>
    </source>
</evidence>
<dbReference type="InterPro" id="IPR020630">
    <property type="entry name" value="THF_DH/CycHdrlase_cat_dom"/>
</dbReference>
<feature type="domain" description="CBS" evidence="27">
    <location>
        <begin position="268"/>
        <end position="325"/>
    </location>
</feature>
<dbReference type="SUPFAM" id="SSF56519">
    <property type="entry name" value="Penicillin binding protein dimerisation domain"/>
    <property type="match status" value="1"/>
</dbReference>
<dbReference type="PROSITE" id="PS51371">
    <property type="entry name" value="CBS"/>
    <property type="match status" value="2"/>
</dbReference>
<evidence type="ECO:0000256" key="3">
    <source>
        <dbReference type="ARBA" id="ARBA00004777"/>
    </source>
</evidence>
<dbReference type="GO" id="GO:0071555">
    <property type="term" value="P:cell wall organization"/>
    <property type="evidence" value="ECO:0007669"/>
    <property type="project" value="UniProtKB-KW"/>
</dbReference>
<dbReference type="OrthoDB" id="5126881at2759"/>
<dbReference type="Pfam" id="PF00905">
    <property type="entry name" value="Transpeptidase"/>
    <property type="match status" value="1"/>
</dbReference>
<dbReference type="Pfam" id="PF00763">
    <property type="entry name" value="THF_DHG_CYH"/>
    <property type="match status" value="1"/>
</dbReference>
<dbReference type="GO" id="GO:0008658">
    <property type="term" value="F:penicillin binding"/>
    <property type="evidence" value="ECO:0007669"/>
    <property type="project" value="InterPro"/>
</dbReference>
<dbReference type="GO" id="GO:0004477">
    <property type="term" value="F:methenyltetrahydrofolate cyclohydrolase activity"/>
    <property type="evidence" value="ECO:0007669"/>
    <property type="project" value="UniProtKB-EC"/>
</dbReference>
<dbReference type="GO" id="GO:0071972">
    <property type="term" value="F:peptidoglycan L,D-transpeptidase activity"/>
    <property type="evidence" value="ECO:0007669"/>
    <property type="project" value="TreeGrafter"/>
</dbReference>
<keyword evidence="29" id="KW-1185">Reference proteome</keyword>
<keyword evidence="22" id="KW-0472">Membrane</keyword>
<dbReference type="EMBL" id="CAJHJT010000006">
    <property type="protein sequence ID" value="CAD6996562.1"/>
    <property type="molecule type" value="Genomic_DNA"/>
</dbReference>
<keyword evidence="15" id="KW-0067">ATP-binding</keyword>
<dbReference type="InterPro" id="IPR000672">
    <property type="entry name" value="THF_DH/CycHdrlase"/>
</dbReference>
<keyword evidence="21 26" id="KW-0129">CBS domain</keyword>
<dbReference type="InterPro" id="IPR046342">
    <property type="entry name" value="CBS_dom_sf"/>
</dbReference>
<dbReference type="InterPro" id="IPR020631">
    <property type="entry name" value="THF_DH/CycHdrlase_NAD-bd_dom"/>
</dbReference>
<dbReference type="InterPro" id="IPR020867">
    <property type="entry name" value="THF_DH/CycHdrlase_CS"/>
</dbReference>
<reference evidence="28" key="1">
    <citation type="submission" date="2020-11" db="EMBL/GenBank/DDBJ databases">
        <authorList>
            <person name="Whitehead M."/>
        </authorList>
    </citation>
    <scope>NUCLEOTIDE SEQUENCE</scope>
    <source>
        <strain evidence="28">EGII</strain>
    </source>
</reference>
<evidence type="ECO:0000256" key="7">
    <source>
        <dbReference type="ARBA" id="ARBA00012859"/>
    </source>
</evidence>
<dbReference type="EC" id="1.5.1.5" evidence="7"/>
<evidence type="ECO:0000256" key="17">
    <source>
        <dbReference type="ARBA" id="ARBA00022960"/>
    </source>
</evidence>
<keyword evidence="23" id="KW-0511">Multifunctional enzyme</keyword>
<dbReference type="InterPro" id="IPR029047">
    <property type="entry name" value="HSP70_peptide-bd_sf"/>
</dbReference>
<evidence type="ECO:0000256" key="14">
    <source>
        <dbReference type="ARBA" id="ARBA00022801"/>
    </source>
</evidence>
<organism evidence="28 29">
    <name type="scientific">Ceratitis capitata</name>
    <name type="common">Mediterranean fruit fly</name>
    <name type="synonym">Tephritis capitata</name>
    <dbReference type="NCBI Taxonomy" id="7213"/>
    <lineage>
        <taxon>Eukaryota</taxon>
        <taxon>Metazoa</taxon>
        <taxon>Ecdysozoa</taxon>
        <taxon>Arthropoda</taxon>
        <taxon>Hexapoda</taxon>
        <taxon>Insecta</taxon>
        <taxon>Pterygota</taxon>
        <taxon>Neoptera</taxon>
        <taxon>Endopterygota</taxon>
        <taxon>Diptera</taxon>
        <taxon>Brachycera</taxon>
        <taxon>Muscomorpha</taxon>
        <taxon>Tephritoidea</taxon>
        <taxon>Tephritidae</taxon>
        <taxon>Ceratitis</taxon>
        <taxon>Ceratitis</taxon>
    </lineage>
</organism>
<comment type="similarity">
    <text evidence="4">Belongs to the heat shock protein 70 family.</text>
</comment>
<evidence type="ECO:0000313" key="28">
    <source>
        <dbReference type="EMBL" id="CAD6996562.1"/>
    </source>
</evidence>
<evidence type="ECO:0000256" key="26">
    <source>
        <dbReference type="PROSITE-ProRule" id="PRU00703"/>
    </source>
</evidence>
<dbReference type="CDD" id="cd01080">
    <property type="entry name" value="NAD_bind_m-THF_DH_Cyclohyd"/>
    <property type="match status" value="1"/>
</dbReference>
<dbReference type="InterPro" id="IPR046346">
    <property type="entry name" value="Aminoacid_DH-like_N_sf"/>
</dbReference>
<dbReference type="GO" id="GO:0005524">
    <property type="term" value="F:ATP binding"/>
    <property type="evidence" value="ECO:0007669"/>
    <property type="project" value="UniProtKB-KW"/>
</dbReference>
<dbReference type="InterPro" id="IPR036138">
    <property type="entry name" value="PBP_dimer_sf"/>
</dbReference>
<dbReference type="InterPro" id="IPR000644">
    <property type="entry name" value="CBS_dom"/>
</dbReference>
<comment type="subunit">
    <text evidence="5">Homodimer.</text>
</comment>
<dbReference type="InterPro" id="IPR012338">
    <property type="entry name" value="Beta-lactam/transpept-like"/>
</dbReference>
<dbReference type="PRINTS" id="PR00085">
    <property type="entry name" value="THFDHDRGNASE"/>
</dbReference>
<comment type="catalytic activity">
    <reaction evidence="25">
        <text>(6R)-5,10-methenyltetrahydrofolate + H2O = (6R)-10-formyltetrahydrofolate + H(+)</text>
        <dbReference type="Rhea" id="RHEA:23700"/>
        <dbReference type="ChEBI" id="CHEBI:15377"/>
        <dbReference type="ChEBI" id="CHEBI:15378"/>
        <dbReference type="ChEBI" id="CHEBI:57455"/>
        <dbReference type="ChEBI" id="CHEBI:195366"/>
        <dbReference type="EC" id="3.5.4.9"/>
    </reaction>
</comment>
<dbReference type="Gene3D" id="3.40.50.10860">
    <property type="entry name" value="Leucine Dehydrogenase, chain A, domain 1"/>
    <property type="match status" value="1"/>
</dbReference>
<evidence type="ECO:0000256" key="4">
    <source>
        <dbReference type="ARBA" id="ARBA00007381"/>
    </source>
</evidence>
<keyword evidence="11" id="KW-0812">Transmembrane</keyword>
<dbReference type="PANTHER" id="PTHR30627:SF2">
    <property type="entry name" value="PEPTIDOGLYCAN D,D-TRANSPEPTIDASE MRDA"/>
    <property type="match status" value="1"/>
</dbReference>
<evidence type="ECO:0000256" key="23">
    <source>
        <dbReference type="ARBA" id="ARBA00023268"/>
    </source>
</evidence>
<dbReference type="PROSITE" id="PS00767">
    <property type="entry name" value="THF_DHG_CYH_2"/>
    <property type="match status" value="1"/>
</dbReference>
<evidence type="ECO:0000256" key="13">
    <source>
        <dbReference type="ARBA" id="ARBA00022741"/>
    </source>
</evidence>
<dbReference type="PANTHER" id="PTHR30627">
    <property type="entry name" value="PEPTIDOGLYCAN D,D-TRANSPEPTIDASE"/>
    <property type="match status" value="1"/>
</dbReference>
<evidence type="ECO:0000256" key="12">
    <source>
        <dbReference type="ARBA" id="ARBA00022737"/>
    </source>
</evidence>
<dbReference type="Pfam" id="PF00571">
    <property type="entry name" value="CBS"/>
    <property type="match status" value="2"/>
</dbReference>
<dbReference type="Pfam" id="PF02882">
    <property type="entry name" value="THF_DHG_CYH_C"/>
    <property type="match status" value="1"/>
</dbReference>
<protein>
    <recommendedName>
        <fullName evidence="8">C-1-tetrahydrofolate synthase, cytoplasmic</fullName>
        <ecNumber evidence="7">1.5.1.5</ecNumber>
        <ecNumber evidence="6">3.5.4.9</ecNumber>
    </recommendedName>
</protein>
<dbReference type="GO" id="GO:0050660">
    <property type="term" value="F:flavin adenine dinucleotide binding"/>
    <property type="evidence" value="ECO:0007669"/>
    <property type="project" value="InterPro"/>
</dbReference>
<evidence type="ECO:0000256" key="11">
    <source>
        <dbReference type="ARBA" id="ARBA00022692"/>
    </source>
</evidence>
<dbReference type="Proteomes" id="UP000606786">
    <property type="component" value="Unassembled WGS sequence"/>
</dbReference>
<dbReference type="Pfam" id="PF03717">
    <property type="entry name" value="PBP_dimer"/>
    <property type="match status" value="1"/>
</dbReference>
<dbReference type="InterPro" id="IPR050515">
    <property type="entry name" value="Beta-lactam/transpept"/>
</dbReference>
<evidence type="ECO:0000256" key="5">
    <source>
        <dbReference type="ARBA" id="ARBA00011738"/>
    </source>
</evidence>
<keyword evidence="18" id="KW-0573">Peptidoglycan synthesis</keyword>
<dbReference type="GO" id="GO:0005886">
    <property type="term" value="C:plasma membrane"/>
    <property type="evidence" value="ECO:0007669"/>
    <property type="project" value="UniProtKB-SubCell"/>
</dbReference>